<name>A0A7G9YRS2_9EURY</name>
<proteinExistence type="predicted"/>
<feature type="domain" description="DUF362" evidence="1">
    <location>
        <begin position="51"/>
        <end position="234"/>
    </location>
</feature>
<sequence>MDRESEGYDTGMRETTVYLYKTSPETLFRDLGKALDTPEFRKLRPENETSIKINANYDRNWPGCNTSIWFLDALLGNLRERGFENLRVIEGDLKLQPAVGTVAALGITKLLDRHNVPFIPIEELPRDDCELPLILHDSQLINTSVLHTHTFAVISCATKNLFGLLPVYREKYHNELSLKLLEILDNLRRVNCRMFAIIDGTVGLEGGSMRMGDPKRLDMILAGDDALELDRVASKIMGFPVAYVPLLRLALATGALDPAPVRVDGGGDFPDCLPVHPFAYSESRIAGFDLWLRRNRLTGRFLRYNSPLDRLAQHARRFYTARVYNKKKERVMSGDWTEYR</sequence>
<protein>
    <recommendedName>
        <fullName evidence="1">DUF362 domain-containing protein</fullName>
    </recommendedName>
</protein>
<evidence type="ECO:0000259" key="1">
    <source>
        <dbReference type="Pfam" id="PF04015"/>
    </source>
</evidence>
<evidence type="ECO:0000313" key="2">
    <source>
        <dbReference type="EMBL" id="QNO50706.1"/>
    </source>
</evidence>
<dbReference type="AlphaFoldDB" id="A0A7G9YRS2"/>
<dbReference type="Pfam" id="PF04015">
    <property type="entry name" value="DUF362"/>
    <property type="match status" value="1"/>
</dbReference>
<reference evidence="2" key="1">
    <citation type="submission" date="2020-06" db="EMBL/GenBank/DDBJ databases">
        <title>Unique genomic features of the anaerobic methanotrophic archaea.</title>
        <authorList>
            <person name="Chadwick G.L."/>
            <person name="Skennerton C.T."/>
            <person name="Laso-Perez R."/>
            <person name="Leu A.O."/>
            <person name="Speth D.R."/>
            <person name="Yu H."/>
            <person name="Morgan-Lang C."/>
            <person name="Hatzenpichler R."/>
            <person name="Goudeau D."/>
            <person name="Malmstrom R."/>
            <person name="Brazelton W.J."/>
            <person name="Woyke T."/>
            <person name="Hallam S.J."/>
            <person name="Tyson G.W."/>
            <person name="Wegener G."/>
            <person name="Boetius A."/>
            <person name="Orphan V."/>
        </authorList>
    </citation>
    <scope>NUCLEOTIDE SEQUENCE</scope>
</reference>
<dbReference type="InterPro" id="IPR007160">
    <property type="entry name" value="DUF362"/>
</dbReference>
<organism evidence="2">
    <name type="scientific">Candidatus Methanogaster sp. ANME-2c ERB4</name>
    <dbReference type="NCBI Taxonomy" id="2759911"/>
    <lineage>
        <taxon>Archaea</taxon>
        <taxon>Methanobacteriati</taxon>
        <taxon>Methanobacteriota</taxon>
        <taxon>Stenosarchaea group</taxon>
        <taxon>Methanomicrobia</taxon>
        <taxon>Methanosarcinales</taxon>
        <taxon>ANME-2 cluster</taxon>
        <taxon>Candidatus Methanogasteraceae</taxon>
        <taxon>Candidatus Methanogaster</taxon>
    </lineage>
</organism>
<gene>
    <name evidence="2" type="ORF">HLBKPKBF_00024</name>
</gene>
<accession>A0A7G9YRS2</accession>
<dbReference type="EMBL" id="MT631448">
    <property type="protein sequence ID" value="QNO50706.1"/>
    <property type="molecule type" value="Genomic_DNA"/>
</dbReference>